<gene>
    <name evidence="1" type="ORF">SAMN05421630_110221</name>
</gene>
<evidence type="ECO:0000313" key="1">
    <source>
        <dbReference type="EMBL" id="SDD61653.1"/>
    </source>
</evidence>
<dbReference type="Proteomes" id="UP000199494">
    <property type="component" value="Unassembled WGS sequence"/>
</dbReference>
<dbReference type="RefSeq" id="WP_170140275.1">
    <property type="nucleotide sequence ID" value="NZ_CP016353.1"/>
</dbReference>
<accession>A0A1G6W7G8</accession>
<proteinExistence type="predicted"/>
<dbReference type="AlphaFoldDB" id="A0A1G6W7G8"/>
<organism evidence="1 2">
    <name type="scientific">Prauserella marina</name>
    <dbReference type="NCBI Taxonomy" id="530584"/>
    <lineage>
        <taxon>Bacteria</taxon>
        <taxon>Bacillati</taxon>
        <taxon>Actinomycetota</taxon>
        <taxon>Actinomycetes</taxon>
        <taxon>Pseudonocardiales</taxon>
        <taxon>Pseudonocardiaceae</taxon>
        <taxon>Prauserella</taxon>
    </lineage>
</organism>
<dbReference type="EMBL" id="FMZE01000010">
    <property type="protein sequence ID" value="SDD61653.1"/>
    <property type="molecule type" value="Genomic_DNA"/>
</dbReference>
<protein>
    <submittedName>
        <fullName evidence="1">Uncharacterized protein</fullName>
    </submittedName>
</protein>
<name>A0A1G6W7G8_9PSEU</name>
<evidence type="ECO:0000313" key="2">
    <source>
        <dbReference type="Proteomes" id="UP000199494"/>
    </source>
</evidence>
<keyword evidence="2" id="KW-1185">Reference proteome</keyword>
<reference evidence="1 2" key="1">
    <citation type="submission" date="2016-10" db="EMBL/GenBank/DDBJ databases">
        <authorList>
            <person name="de Groot N.N."/>
        </authorList>
    </citation>
    <scope>NUCLEOTIDE SEQUENCE [LARGE SCALE GENOMIC DNA]</scope>
    <source>
        <strain evidence="1 2">CGMCC 4.5506</strain>
    </source>
</reference>
<sequence length="46" mass="5014">MLGYDLDRCHLAVIAWADSENEVAQLERLADADLRACGATIYSATT</sequence>